<feature type="compositionally biased region" description="Polar residues" evidence="15">
    <location>
        <begin position="237"/>
        <end position="248"/>
    </location>
</feature>
<proteinExistence type="inferred from homology"/>
<dbReference type="PANTHER" id="PTHR11705:SF91">
    <property type="entry name" value="FI01817P-RELATED"/>
    <property type="match status" value="1"/>
</dbReference>
<dbReference type="GO" id="GO:0008270">
    <property type="term" value="F:zinc ion binding"/>
    <property type="evidence" value="ECO:0007669"/>
    <property type="project" value="InterPro"/>
</dbReference>
<keyword evidence="18" id="KW-1185">Reference proteome</keyword>
<dbReference type="Pfam" id="PF00246">
    <property type="entry name" value="Peptidase_M14"/>
    <property type="match status" value="1"/>
</dbReference>
<feature type="active site" description="Proton donor/acceptor" evidence="14">
    <location>
        <position position="925"/>
    </location>
</feature>
<evidence type="ECO:0000313" key="18">
    <source>
        <dbReference type="Proteomes" id="UP000466442"/>
    </source>
</evidence>
<evidence type="ECO:0000313" key="17">
    <source>
        <dbReference type="EMBL" id="KAF6208584.1"/>
    </source>
</evidence>
<feature type="compositionally biased region" description="Basic and acidic residues" evidence="15">
    <location>
        <begin position="222"/>
        <end position="236"/>
    </location>
</feature>
<dbReference type="OrthoDB" id="3626597at2759"/>
<protein>
    <recommendedName>
        <fullName evidence="16">Peptidase M14 domain-containing protein</fullName>
    </recommendedName>
</protein>
<dbReference type="Gene3D" id="3.40.630.10">
    <property type="entry name" value="Zn peptidases"/>
    <property type="match status" value="1"/>
</dbReference>
<evidence type="ECO:0000256" key="5">
    <source>
        <dbReference type="ARBA" id="ARBA00022645"/>
    </source>
</evidence>
<dbReference type="Gene3D" id="3.30.70.340">
    <property type="entry name" value="Metallocarboxypeptidase-like"/>
    <property type="match status" value="1"/>
</dbReference>
<dbReference type="SUPFAM" id="SSF54897">
    <property type="entry name" value="Protease propeptides/inhibitors"/>
    <property type="match status" value="1"/>
</dbReference>
<dbReference type="SMART" id="SM00631">
    <property type="entry name" value="Zn_pept"/>
    <property type="match status" value="1"/>
</dbReference>
<dbReference type="FunFam" id="3.40.630.10:FF:000040">
    <property type="entry name" value="zinc carboxypeptidase"/>
    <property type="match status" value="1"/>
</dbReference>
<evidence type="ECO:0000256" key="9">
    <source>
        <dbReference type="ARBA" id="ARBA00022801"/>
    </source>
</evidence>
<evidence type="ECO:0000256" key="11">
    <source>
        <dbReference type="ARBA" id="ARBA00023049"/>
    </source>
</evidence>
<name>A0A8S9XJ49_APOLU</name>
<keyword evidence="10" id="KW-0862">Zinc</keyword>
<dbReference type="PROSITE" id="PS00132">
    <property type="entry name" value="CARBOXYPEPT_ZN_1"/>
    <property type="match status" value="1"/>
</dbReference>
<dbReference type="GO" id="GO:0006508">
    <property type="term" value="P:proteolysis"/>
    <property type="evidence" value="ECO:0007669"/>
    <property type="project" value="UniProtKB-KW"/>
</dbReference>
<dbReference type="PRINTS" id="PR00765">
    <property type="entry name" value="CRBOXYPTASEA"/>
</dbReference>
<dbReference type="PROSITE" id="PS52035">
    <property type="entry name" value="PEPTIDASE_M14"/>
    <property type="match status" value="1"/>
</dbReference>
<keyword evidence="4" id="KW-0964">Secreted</keyword>
<dbReference type="GO" id="GO:0005615">
    <property type="term" value="C:extracellular space"/>
    <property type="evidence" value="ECO:0007669"/>
    <property type="project" value="TreeGrafter"/>
</dbReference>
<keyword evidence="5" id="KW-0121">Carboxypeptidase</keyword>
<keyword evidence="9" id="KW-0378">Hydrolase</keyword>
<evidence type="ECO:0000256" key="14">
    <source>
        <dbReference type="PROSITE-ProRule" id="PRU01379"/>
    </source>
</evidence>
<dbReference type="EMBL" id="WIXP02000007">
    <property type="protein sequence ID" value="KAF6208584.1"/>
    <property type="molecule type" value="Genomic_DNA"/>
</dbReference>
<keyword evidence="12" id="KW-1015">Disulfide bond</keyword>
<comment type="similarity">
    <text evidence="3 14">Belongs to the peptidase M14 family.</text>
</comment>
<evidence type="ECO:0000256" key="3">
    <source>
        <dbReference type="ARBA" id="ARBA00005988"/>
    </source>
</evidence>
<evidence type="ECO:0000256" key="13">
    <source>
        <dbReference type="ARBA" id="ARBA00057299"/>
    </source>
</evidence>
<dbReference type="SUPFAM" id="SSF53187">
    <property type="entry name" value="Zn-dependent exopeptidases"/>
    <property type="match status" value="1"/>
</dbReference>
<evidence type="ECO:0000256" key="15">
    <source>
        <dbReference type="SAM" id="MobiDB-lite"/>
    </source>
</evidence>
<keyword evidence="7" id="KW-0479">Metal-binding</keyword>
<evidence type="ECO:0000256" key="8">
    <source>
        <dbReference type="ARBA" id="ARBA00022729"/>
    </source>
</evidence>
<comment type="cofactor">
    <cofactor evidence="1">
        <name>Zn(2+)</name>
        <dbReference type="ChEBI" id="CHEBI:29105"/>
    </cofactor>
</comment>
<dbReference type="Proteomes" id="UP000466442">
    <property type="component" value="Unassembled WGS sequence"/>
</dbReference>
<dbReference type="Pfam" id="PF02244">
    <property type="entry name" value="Propep_M14"/>
    <property type="match status" value="1"/>
</dbReference>
<dbReference type="InterPro" id="IPR003146">
    <property type="entry name" value="M14A_act_pep"/>
</dbReference>
<feature type="compositionally biased region" description="Basic and acidic residues" evidence="15">
    <location>
        <begin position="155"/>
        <end position="164"/>
    </location>
</feature>
<evidence type="ECO:0000256" key="1">
    <source>
        <dbReference type="ARBA" id="ARBA00001947"/>
    </source>
</evidence>
<dbReference type="InterPro" id="IPR036990">
    <property type="entry name" value="M14A-like_propep"/>
</dbReference>
<sequence length="962" mass="107449">MDTSKSDVQSSVAEYLEKEKLCQEICETITKSVEGPKPEGNCALPMEASCLLPEFNSDEDVEDILQQISDLLGSQLGDTSQCTDIEGVEDLSVDEILKQAEQIVRASTPYFERKVYKNCTGIEPLLEPIRKNVNQLAKRTSKPVPSRQPNLNESSHQDVNKNTRTDVSGSQLEVKNDIFDRNGNSPTPTNDSDDEIFESPVDSPGPETPRRNDSSNLQKSCSDSECRPKETHEVKKSSSAGTCNNLGVENQRRTTERHEGSRDYGEKREHIKELTLSDLRVSPYFSSKETISEAISPEETEANVIKFIEEANVPNENINLAASAITDHYVPQNINEPCVTSIVDNTSSKPRENQKNCTVSNEEMRVDVPKESINLESEKTIGRVDHSKVADRRTENKNYQTIAASKQLALQNAKLVKKSTKSTFNLNSHCKTAKIDAELACPNEEHCVAITALQSQIEALTNKITEHEKFEVRARKNETLAAAERQRTKILQDEVKSQEELIVGYQRENQRLTNDVLSAKAPGLNLGPDTEGMKWGLLLVLGLVSASVARPESDGEAESGPSPDNPDERVSYEGAQVIQLDASTDKAVIESIFKKKEVDLWGGNRTHMDIFVPTSVASEVKSFLMEKNVTYSIMIEDVQRAIDVENLVEDDEDEFAGRKGHKMTWKSYHSLDDIYGYLDFLAETYPNQVRIGSVGNSVEGRPIKYIVISSGNPNAKKFWIDGGIHAREWISPATVTYIINELVENRDNNQQIIGDIDYYVVPVINPDGYEYTRRYQRLWRKNRSKGNYFCPGVDLNRNWGYKWGGLGTSNENCREIYRGTGPFSEPETRSVSSFILNNKNNMKGFITFHSYGQYILLPYGHDYNTLPPDFKEMERVGRKAALAIKSVGGATYQVGNSAKLLYPAAGGSDDWAKGVAGIKYAYTIELRDQGTYGFTLPAQYIIPTAKEAMAAVHTVARAIQES</sequence>
<comment type="subcellular location">
    <subcellularLocation>
        <location evidence="2">Secreted</location>
    </subcellularLocation>
</comment>
<comment type="function">
    <text evidence="13">Involved in the digestion of the blood meal.</text>
</comment>
<feature type="region of interest" description="Disordered" evidence="15">
    <location>
        <begin position="136"/>
        <end position="269"/>
    </location>
</feature>
<dbReference type="CDD" id="cd03860">
    <property type="entry name" value="M14_CP_A-B_like"/>
    <property type="match status" value="1"/>
</dbReference>
<keyword evidence="6" id="KW-0645">Protease</keyword>
<evidence type="ECO:0000256" key="2">
    <source>
        <dbReference type="ARBA" id="ARBA00004613"/>
    </source>
</evidence>
<evidence type="ECO:0000256" key="7">
    <source>
        <dbReference type="ARBA" id="ARBA00022723"/>
    </source>
</evidence>
<keyword evidence="8" id="KW-0732">Signal</keyword>
<evidence type="ECO:0000256" key="6">
    <source>
        <dbReference type="ARBA" id="ARBA00022670"/>
    </source>
</evidence>
<reference evidence="17" key="1">
    <citation type="journal article" date="2021" name="Mol. Ecol. Resour.">
        <title>Apolygus lucorum genome provides insights into omnivorousness and mesophyll feeding.</title>
        <authorList>
            <person name="Liu Y."/>
            <person name="Liu H."/>
            <person name="Wang H."/>
            <person name="Huang T."/>
            <person name="Liu B."/>
            <person name="Yang B."/>
            <person name="Yin L."/>
            <person name="Li B."/>
            <person name="Zhang Y."/>
            <person name="Zhang S."/>
            <person name="Jiang F."/>
            <person name="Zhang X."/>
            <person name="Ren Y."/>
            <person name="Wang B."/>
            <person name="Wang S."/>
            <person name="Lu Y."/>
            <person name="Wu K."/>
            <person name="Fan W."/>
            <person name="Wang G."/>
        </authorList>
    </citation>
    <scope>NUCLEOTIDE SEQUENCE</scope>
    <source>
        <strain evidence="17">12Hb</strain>
    </source>
</reference>
<evidence type="ECO:0000256" key="12">
    <source>
        <dbReference type="ARBA" id="ARBA00023157"/>
    </source>
</evidence>
<dbReference type="InterPro" id="IPR000834">
    <property type="entry name" value="Peptidase_M14"/>
</dbReference>
<evidence type="ECO:0000259" key="16">
    <source>
        <dbReference type="PROSITE" id="PS52035"/>
    </source>
</evidence>
<feature type="compositionally biased region" description="Basic and acidic residues" evidence="15">
    <location>
        <begin position="250"/>
        <end position="269"/>
    </location>
</feature>
<dbReference type="GO" id="GO:0004181">
    <property type="term" value="F:metallocarboxypeptidase activity"/>
    <property type="evidence" value="ECO:0007669"/>
    <property type="project" value="InterPro"/>
</dbReference>
<accession>A0A8S9XJ49</accession>
<evidence type="ECO:0000256" key="10">
    <source>
        <dbReference type="ARBA" id="ARBA00022833"/>
    </source>
</evidence>
<organism evidence="17 18">
    <name type="scientific">Apolygus lucorum</name>
    <name type="common">Small green plant bug</name>
    <name type="synonym">Lygocoris lucorum</name>
    <dbReference type="NCBI Taxonomy" id="248454"/>
    <lineage>
        <taxon>Eukaryota</taxon>
        <taxon>Metazoa</taxon>
        <taxon>Ecdysozoa</taxon>
        <taxon>Arthropoda</taxon>
        <taxon>Hexapoda</taxon>
        <taxon>Insecta</taxon>
        <taxon>Pterygota</taxon>
        <taxon>Neoptera</taxon>
        <taxon>Paraneoptera</taxon>
        <taxon>Hemiptera</taxon>
        <taxon>Heteroptera</taxon>
        <taxon>Panheteroptera</taxon>
        <taxon>Cimicomorpha</taxon>
        <taxon>Miridae</taxon>
        <taxon>Mirini</taxon>
        <taxon>Apolygus</taxon>
    </lineage>
</organism>
<dbReference type="PANTHER" id="PTHR11705">
    <property type="entry name" value="PROTEASE FAMILY M14 CARBOXYPEPTIDASE A,B"/>
    <property type="match status" value="1"/>
</dbReference>
<dbReference type="InterPro" id="IPR057246">
    <property type="entry name" value="CARBOXYPEPT_ZN_1"/>
</dbReference>
<gene>
    <name evidence="17" type="ORF">GE061_017042</name>
</gene>
<evidence type="ECO:0000256" key="4">
    <source>
        <dbReference type="ARBA" id="ARBA00022525"/>
    </source>
</evidence>
<feature type="domain" description="Peptidase M14" evidence="16">
    <location>
        <begin position="667"/>
        <end position="959"/>
    </location>
</feature>
<dbReference type="AlphaFoldDB" id="A0A8S9XJ49"/>
<keyword evidence="11" id="KW-0482">Metalloprotease</keyword>
<comment type="caution">
    <text evidence="17">The sequence shown here is derived from an EMBL/GenBank/DDBJ whole genome shotgun (WGS) entry which is preliminary data.</text>
</comment>